<accession>A0ABN7XTJ5</accession>
<feature type="non-terminal residue" evidence="1">
    <location>
        <position position="1"/>
    </location>
</feature>
<evidence type="ECO:0000313" key="1">
    <source>
        <dbReference type="EMBL" id="CAG8857394.1"/>
    </source>
</evidence>
<name>A0ABN7XTJ5_GIGMA</name>
<gene>
    <name evidence="1" type="ORF">GMARGA_LOCUS46215</name>
</gene>
<dbReference type="EMBL" id="CAJVQB010170488">
    <property type="protein sequence ID" value="CAG8857394.1"/>
    <property type="molecule type" value="Genomic_DNA"/>
</dbReference>
<evidence type="ECO:0000313" key="2">
    <source>
        <dbReference type="Proteomes" id="UP000789901"/>
    </source>
</evidence>
<proteinExistence type="predicted"/>
<dbReference type="Proteomes" id="UP000789901">
    <property type="component" value="Unassembled WGS sequence"/>
</dbReference>
<organism evidence="1 2">
    <name type="scientific">Gigaspora margarita</name>
    <dbReference type="NCBI Taxonomy" id="4874"/>
    <lineage>
        <taxon>Eukaryota</taxon>
        <taxon>Fungi</taxon>
        <taxon>Fungi incertae sedis</taxon>
        <taxon>Mucoromycota</taxon>
        <taxon>Glomeromycotina</taxon>
        <taxon>Glomeromycetes</taxon>
        <taxon>Diversisporales</taxon>
        <taxon>Gigasporaceae</taxon>
        <taxon>Gigaspora</taxon>
    </lineage>
</organism>
<protein>
    <submittedName>
        <fullName evidence="1">41851_t:CDS:1</fullName>
    </submittedName>
</protein>
<keyword evidence="2" id="KW-1185">Reference proteome</keyword>
<comment type="caution">
    <text evidence="1">The sequence shown here is derived from an EMBL/GenBank/DDBJ whole genome shotgun (WGS) entry which is preliminary data.</text>
</comment>
<feature type="non-terminal residue" evidence="1">
    <location>
        <position position="39"/>
    </location>
</feature>
<reference evidence="1 2" key="1">
    <citation type="submission" date="2021-06" db="EMBL/GenBank/DDBJ databases">
        <authorList>
            <person name="Kallberg Y."/>
            <person name="Tangrot J."/>
            <person name="Rosling A."/>
        </authorList>
    </citation>
    <scope>NUCLEOTIDE SEQUENCE [LARGE SCALE GENOMIC DNA]</scope>
    <source>
        <strain evidence="1 2">120-4 pot B 10/14</strain>
    </source>
</reference>
<sequence>YKLTHYIEAEKFIIKYYKINIPSSLDDSLFFSSNSSTSN</sequence>